<keyword evidence="10" id="KW-0408">Iron</keyword>
<dbReference type="GO" id="GO:0020037">
    <property type="term" value="F:heme binding"/>
    <property type="evidence" value="ECO:0007669"/>
    <property type="project" value="TreeGrafter"/>
</dbReference>
<organism evidence="15 16">
    <name type="scientific">Pseudomonas saxonica</name>
    <dbReference type="NCBI Taxonomy" id="2600598"/>
    <lineage>
        <taxon>Bacteria</taxon>
        <taxon>Pseudomonadati</taxon>
        <taxon>Pseudomonadota</taxon>
        <taxon>Gammaproteobacteria</taxon>
        <taxon>Pseudomonadales</taxon>
        <taxon>Pseudomonadaceae</taxon>
        <taxon>Pseudomonas</taxon>
    </lineage>
</organism>
<dbReference type="AlphaFoldDB" id="A0A5C5Q4E9"/>
<dbReference type="PANTHER" id="PTHR30529">
    <property type="entry name" value="CYTOCHROME B561"/>
    <property type="match status" value="1"/>
</dbReference>
<dbReference type="Proteomes" id="UP000317901">
    <property type="component" value="Unassembled WGS sequence"/>
</dbReference>
<evidence type="ECO:0000259" key="14">
    <source>
        <dbReference type="Pfam" id="PF01292"/>
    </source>
</evidence>
<comment type="caution">
    <text evidence="15">The sequence shown here is derived from an EMBL/GenBank/DDBJ whole genome shotgun (WGS) entry which is preliminary data.</text>
</comment>
<evidence type="ECO:0000256" key="3">
    <source>
        <dbReference type="ARBA" id="ARBA00022448"/>
    </source>
</evidence>
<dbReference type="SUPFAM" id="SSF81342">
    <property type="entry name" value="Transmembrane di-heme cytochromes"/>
    <property type="match status" value="1"/>
</dbReference>
<name>A0A5C5Q4E9_9PSED</name>
<evidence type="ECO:0000256" key="4">
    <source>
        <dbReference type="ARBA" id="ARBA00022475"/>
    </source>
</evidence>
<evidence type="ECO:0000256" key="5">
    <source>
        <dbReference type="ARBA" id="ARBA00022617"/>
    </source>
</evidence>
<dbReference type="InterPro" id="IPR016174">
    <property type="entry name" value="Di-haem_cyt_TM"/>
</dbReference>
<evidence type="ECO:0000256" key="2">
    <source>
        <dbReference type="ARBA" id="ARBA00004651"/>
    </source>
</evidence>
<dbReference type="GO" id="GO:0022904">
    <property type="term" value="P:respiratory electron transport chain"/>
    <property type="evidence" value="ECO:0007669"/>
    <property type="project" value="InterPro"/>
</dbReference>
<dbReference type="GO" id="GO:0005886">
    <property type="term" value="C:plasma membrane"/>
    <property type="evidence" value="ECO:0007669"/>
    <property type="project" value="UniProtKB-SubCell"/>
</dbReference>
<dbReference type="EMBL" id="VFIP01000002">
    <property type="protein sequence ID" value="TWS00529.1"/>
    <property type="molecule type" value="Genomic_DNA"/>
</dbReference>
<evidence type="ECO:0000256" key="9">
    <source>
        <dbReference type="ARBA" id="ARBA00022989"/>
    </source>
</evidence>
<feature type="transmembrane region" description="Helical" evidence="13">
    <location>
        <begin position="12"/>
        <end position="32"/>
    </location>
</feature>
<evidence type="ECO:0000256" key="11">
    <source>
        <dbReference type="ARBA" id="ARBA00023136"/>
    </source>
</evidence>
<feature type="transmembrane region" description="Helical" evidence="13">
    <location>
        <begin position="83"/>
        <end position="104"/>
    </location>
</feature>
<evidence type="ECO:0000256" key="12">
    <source>
        <dbReference type="ARBA" id="ARBA00037975"/>
    </source>
</evidence>
<feature type="domain" description="Cytochrome b561 bacterial/Ni-hydrogenase" evidence="14">
    <location>
        <begin position="3"/>
        <end position="166"/>
    </location>
</feature>
<accession>A0A5C5Q4E9</accession>
<evidence type="ECO:0000256" key="10">
    <source>
        <dbReference type="ARBA" id="ARBA00023004"/>
    </source>
</evidence>
<evidence type="ECO:0000256" key="1">
    <source>
        <dbReference type="ARBA" id="ARBA00001970"/>
    </source>
</evidence>
<gene>
    <name evidence="15" type="ORF">FJD37_01875</name>
</gene>
<dbReference type="GO" id="GO:0046872">
    <property type="term" value="F:metal ion binding"/>
    <property type="evidence" value="ECO:0007669"/>
    <property type="project" value="UniProtKB-KW"/>
</dbReference>
<dbReference type="Pfam" id="PF01292">
    <property type="entry name" value="Ni_hydr_CYTB"/>
    <property type="match status" value="1"/>
</dbReference>
<evidence type="ECO:0000256" key="13">
    <source>
        <dbReference type="SAM" id="Phobius"/>
    </source>
</evidence>
<comment type="subcellular location">
    <subcellularLocation>
        <location evidence="2">Cell membrane</location>
        <topology evidence="2">Multi-pass membrane protein</topology>
    </subcellularLocation>
</comment>
<dbReference type="InterPro" id="IPR052168">
    <property type="entry name" value="Cytochrome_b561_oxidase"/>
</dbReference>
<dbReference type="InterPro" id="IPR011577">
    <property type="entry name" value="Cyt_b561_bac/Ni-Hgenase"/>
</dbReference>
<sequence>MKYSMLQKVLHGFSALTIIWLLISGFYVGLISENLALKVFVGEINVSVSLLLAPVFLLRLYVSFGRGYGALAGEKSLTPWLAFFVHTMLYVSVVVVLISGVLMMDRPIIFFNVVTFTQPFNSMDVTGLFGRIHTPACVLLAALITLHVAAVIKHQLSGQSVIKRMFC</sequence>
<keyword evidence="6 13" id="KW-0812">Transmembrane</keyword>
<reference evidence="15 16" key="1">
    <citation type="submission" date="2019-06" db="EMBL/GenBank/DDBJ databases">
        <title>Pseudomonas bimorpha sp. nov. isolated from bovine raw milk and skim milk concentrate.</title>
        <authorList>
            <person name="Hofmann K."/>
            <person name="Huptas C."/>
            <person name="Doll E."/>
            <person name="Scherer S."/>
            <person name="Wenning M."/>
        </authorList>
    </citation>
    <scope>NUCLEOTIDE SEQUENCE [LARGE SCALE GENOMIC DNA]</scope>
    <source>
        <strain evidence="15 16">DSM 108990</strain>
    </source>
</reference>
<keyword evidence="7" id="KW-0479">Metal-binding</keyword>
<evidence type="ECO:0000313" key="16">
    <source>
        <dbReference type="Proteomes" id="UP000317901"/>
    </source>
</evidence>
<protein>
    <submittedName>
        <fullName evidence="15">Cytochrome B</fullName>
    </submittedName>
</protein>
<comment type="similarity">
    <text evidence="12">Belongs to the cytochrome b561 family.</text>
</comment>
<feature type="transmembrane region" description="Helical" evidence="13">
    <location>
        <begin position="132"/>
        <end position="152"/>
    </location>
</feature>
<keyword evidence="4" id="KW-1003">Cell membrane</keyword>
<keyword evidence="3" id="KW-0813">Transport</keyword>
<dbReference type="PANTHER" id="PTHR30529:SF7">
    <property type="entry name" value="CYTOCHROME B561 BACTERIAL_NI-HYDROGENASE DOMAIN-CONTAINING PROTEIN"/>
    <property type="match status" value="1"/>
</dbReference>
<keyword evidence="5" id="KW-0349">Heme</keyword>
<dbReference type="GO" id="GO:0009055">
    <property type="term" value="F:electron transfer activity"/>
    <property type="evidence" value="ECO:0007669"/>
    <property type="project" value="InterPro"/>
</dbReference>
<feature type="transmembrane region" description="Helical" evidence="13">
    <location>
        <begin position="44"/>
        <end position="62"/>
    </location>
</feature>
<evidence type="ECO:0000256" key="8">
    <source>
        <dbReference type="ARBA" id="ARBA00022982"/>
    </source>
</evidence>
<evidence type="ECO:0000256" key="7">
    <source>
        <dbReference type="ARBA" id="ARBA00022723"/>
    </source>
</evidence>
<comment type="cofactor">
    <cofactor evidence="1">
        <name>heme b</name>
        <dbReference type="ChEBI" id="CHEBI:60344"/>
    </cofactor>
</comment>
<keyword evidence="9 13" id="KW-1133">Transmembrane helix</keyword>
<keyword evidence="8" id="KW-0249">Electron transport</keyword>
<proteinExistence type="inferred from homology"/>
<keyword evidence="11 13" id="KW-0472">Membrane</keyword>
<evidence type="ECO:0000256" key="6">
    <source>
        <dbReference type="ARBA" id="ARBA00022692"/>
    </source>
</evidence>
<evidence type="ECO:0000313" key="15">
    <source>
        <dbReference type="EMBL" id="TWS00529.1"/>
    </source>
</evidence>